<dbReference type="InterPro" id="IPR039425">
    <property type="entry name" value="RNA_pol_sigma-70-like"/>
</dbReference>
<keyword evidence="4" id="KW-0804">Transcription</keyword>
<evidence type="ECO:0000256" key="1">
    <source>
        <dbReference type="ARBA" id="ARBA00010641"/>
    </source>
</evidence>
<gene>
    <name evidence="8" type="ORF">CFN78_20495</name>
</gene>
<dbReference type="GO" id="GO:0006352">
    <property type="term" value="P:DNA-templated transcription initiation"/>
    <property type="evidence" value="ECO:0007669"/>
    <property type="project" value="InterPro"/>
</dbReference>
<dbReference type="SUPFAM" id="SSF88659">
    <property type="entry name" value="Sigma3 and sigma4 domains of RNA polymerase sigma factors"/>
    <property type="match status" value="1"/>
</dbReference>
<organism evidence="8 9">
    <name type="scientific">Amycolatopsis antarctica</name>
    <dbReference type="NCBI Taxonomy" id="1854586"/>
    <lineage>
        <taxon>Bacteria</taxon>
        <taxon>Bacillati</taxon>
        <taxon>Actinomycetota</taxon>
        <taxon>Actinomycetes</taxon>
        <taxon>Pseudonocardiales</taxon>
        <taxon>Pseudonocardiaceae</taxon>
        <taxon>Amycolatopsis</taxon>
    </lineage>
</organism>
<dbReference type="InterPro" id="IPR013249">
    <property type="entry name" value="RNA_pol_sigma70_r4_t2"/>
</dbReference>
<dbReference type="AlphaFoldDB" id="A0A263CZI7"/>
<accession>A0A263CZI7</accession>
<protein>
    <submittedName>
        <fullName evidence="8">RNA polymerase subunit sigma-70</fullName>
    </submittedName>
</protein>
<sequence>MTERAGGPADPASEDRPELGGPDVVGSFGPLYDRYARELHRYLRRRVGQVADDLVAETFVVAMQHRQDYSPDRGTARSWLYGIATNLLRGHVREEARTLRTAAKMVGEAQQNADPPDTRVPDQVDARDQVTRLTAALAEIDPGNRDALLLTTWAGMDASEVAEALSIPVATVRTRLHRGRRQLRAELAANRRPRRTGEGSLGDE</sequence>
<dbReference type="EMBL" id="NKYE01000013">
    <property type="protein sequence ID" value="OZM71521.1"/>
    <property type="molecule type" value="Genomic_DNA"/>
</dbReference>
<evidence type="ECO:0000256" key="4">
    <source>
        <dbReference type="ARBA" id="ARBA00023163"/>
    </source>
</evidence>
<dbReference type="Pfam" id="PF08281">
    <property type="entry name" value="Sigma70_r4_2"/>
    <property type="match status" value="1"/>
</dbReference>
<feature type="domain" description="RNA polymerase sigma factor 70 region 4 type 2" evidence="7">
    <location>
        <begin position="132"/>
        <end position="183"/>
    </location>
</feature>
<keyword evidence="2" id="KW-0805">Transcription regulation</keyword>
<evidence type="ECO:0000313" key="8">
    <source>
        <dbReference type="EMBL" id="OZM71521.1"/>
    </source>
</evidence>
<dbReference type="PANTHER" id="PTHR43133:SF62">
    <property type="entry name" value="RNA POLYMERASE SIGMA FACTOR SIGZ"/>
    <property type="match status" value="1"/>
</dbReference>
<feature type="region of interest" description="Disordered" evidence="5">
    <location>
        <begin position="1"/>
        <end position="24"/>
    </location>
</feature>
<evidence type="ECO:0000256" key="2">
    <source>
        <dbReference type="ARBA" id="ARBA00023015"/>
    </source>
</evidence>
<evidence type="ECO:0000256" key="3">
    <source>
        <dbReference type="ARBA" id="ARBA00023082"/>
    </source>
</evidence>
<feature type="region of interest" description="Disordered" evidence="5">
    <location>
        <begin position="183"/>
        <end position="204"/>
    </location>
</feature>
<evidence type="ECO:0000259" key="7">
    <source>
        <dbReference type="Pfam" id="PF08281"/>
    </source>
</evidence>
<dbReference type="NCBIfam" id="TIGR02937">
    <property type="entry name" value="sigma70-ECF"/>
    <property type="match status" value="1"/>
</dbReference>
<dbReference type="RefSeq" id="WP_094864469.1">
    <property type="nucleotide sequence ID" value="NZ_NKYE01000013.1"/>
</dbReference>
<dbReference type="InterPro" id="IPR013324">
    <property type="entry name" value="RNA_pol_sigma_r3/r4-like"/>
</dbReference>
<dbReference type="GO" id="GO:0016987">
    <property type="term" value="F:sigma factor activity"/>
    <property type="evidence" value="ECO:0007669"/>
    <property type="project" value="UniProtKB-KW"/>
</dbReference>
<evidence type="ECO:0000259" key="6">
    <source>
        <dbReference type="Pfam" id="PF04542"/>
    </source>
</evidence>
<dbReference type="OrthoDB" id="5518337at2"/>
<dbReference type="PANTHER" id="PTHR43133">
    <property type="entry name" value="RNA POLYMERASE ECF-TYPE SIGMA FACTO"/>
    <property type="match status" value="1"/>
</dbReference>
<dbReference type="Pfam" id="PF04542">
    <property type="entry name" value="Sigma70_r2"/>
    <property type="match status" value="1"/>
</dbReference>
<dbReference type="InParanoid" id="A0A263CZI7"/>
<dbReference type="CDD" id="cd06171">
    <property type="entry name" value="Sigma70_r4"/>
    <property type="match status" value="1"/>
</dbReference>
<dbReference type="GO" id="GO:0003677">
    <property type="term" value="F:DNA binding"/>
    <property type="evidence" value="ECO:0007669"/>
    <property type="project" value="InterPro"/>
</dbReference>
<dbReference type="Gene3D" id="1.10.1740.10">
    <property type="match status" value="1"/>
</dbReference>
<comment type="similarity">
    <text evidence="1">Belongs to the sigma-70 factor family. ECF subfamily.</text>
</comment>
<keyword evidence="3" id="KW-0731">Sigma factor</keyword>
<reference evidence="8 9" key="1">
    <citation type="submission" date="2017-07" db="EMBL/GenBank/DDBJ databases">
        <title>Amycolatopsis antarcticus sp. nov., isolated from the surface of an Antarcticus brown macroalga.</title>
        <authorList>
            <person name="Wang J."/>
            <person name="Leiva S."/>
            <person name="Huang J."/>
            <person name="Huang Y."/>
        </authorList>
    </citation>
    <scope>NUCLEOTIDE SEQUENCE [LARGE SCALE GENOMIC DNA]</scope>
    <source>
        <strain evidence="8 9">AU-G6</strain>
    </source>
</reference>
<dbReference type="Gene3D" id="1.10.10.10">
    <property type="entry name" value="Winged helix-like DNA-binding domain superfamily/Winged helix DNA-binding domain"/>
    <property type="match status" value="1"/>
</dbReference>
<proteinExistence type="inferred from homology"/>
<dbReference type="InterPro" id="IPR036388">
    <property type="entry name" value="WH-like_DNA-bd_sf"/>
</dbReference>
<comment type="caution">
    <text evidence="8">The sequence shown here is derived from an EMBL/GenBank/DDBJ whole genome shotgun (WGS) entry which is preliminary data.</text>
</comment>
<keyword evidence="9" id="KW-1185">Reference proteome</keyword>
<evidence type="ECO:0000313" key="9">
    <source>
        <dbReference type="Proteomes" id="UP000242444"/>
    </source>
</evidence>
<feature type="domain" description="RNA polymerase sigma-70 region 2" evidence="6">
    <location>
        <begin position="31"/>
        <end position="98"/>
    </location>
</feature>
<dbReference type="InterPro" id="IPR014284">
    <property type="entry name" value="RNA_pol_sigma-70_dom"/>
</dbReference>
<dbReference type="InterPro" id="IPR007627">
    <property type="entry name" value="RNA_pol_sigma70_r2"/>
</dbReference>
<dbReference type="Proteomes" id="UP000242444">
    <property type="component" value="Unassembled WGS sequence"/>
</dbReference>
<name>A0A263CZI7_9PSEU</name>
<evidence type="ECO:0000256" key="5">
    <source>
        <dbReference type="SAM" id="MobiDB-lite"/>
    </source>
</evidence>
<dbReference type="InterPro" id="IPR013325">
    <property type="entry name" value="RNA_pol_sigma_r2"/>
</dbReference>
<dbReference type="SUPFAM" id="SSF88946">
    <property type="entry name" value="Sigma2 domain of RNA polymerase sigma factors"/>
    <property type="match status" value="1"/>
</dbReference>